<protein>
    <submittedName>
        <fullName evidence="2">Uncharacterized protein</fullName>
    </submittedName>
</protein>
<keyword evidence="3" id="KW-1185">Reference proteome</keyword>
<dbReference type="EMBL" id="OV651821">
    <property type="protein sequence ID" value="CAH1114986.1"/>
    <property type="molecule type" value="Genomic_DNA"/>
</dbReference>
<feature type="coiled-coil region" evidence="1">
    <location>
        <begin position="75"/>
        <end position="119"/>
    </location>
</feature>
<reference evidence="2" key="1">
    <citation type="submission" date="2022-01" db="EMBL/GenBank/DDBJ databases">
        <authorList>
            <person name="King R."/>
        </authorList>
    </citation>
    <scope>NUCLEOTIDE SEQUENCE</scope>
</reference>
<gene>
    <name evidence="2" type="ORF">PSYICH_LOCUS15010</name>
</gene>
<keyword evidence="1" id="KW-0175">Coiled coil</keyword>
<accession>A0A9P0DB00</accession>
<name>A0A9P0DB00_9CUCU</name>
<sequence>MTNTCANCKQSIKDDADFVQCDSCDKPFYNDRHCYITTTTTEYRAVLVHKQRAVIFFCNHCKCVIKQAPILLKKISILENQLEALAMEINSLKGNIRGLENDKRNLTELQQRVQDLLFKLSSRDVAPVEAVGDIYSVLDEVSNREIRKI</sequence>
<evidence type="ECO:0000256" key="1">
    <source>
        <dbReference type="SAM" id="Coils"/>
    </source>
</evidence>
<dbReference type="AlphaFoldDB" id="A0A9P0DB00"/>
<proteinExistence type="predicted"/>
<dbReference type="OrthoDB" id="6778891at2759"/>
<evidence type="ECO:0000313" key="3">
    <source>
        <dbReference type="Proteomes" id="UP001153636"/>
    </source>
</evidence>
<organism evidence="2 3">
    <name type="scientific">Psylliodes chrysocephalus</name>
    <dbReference type="NCBI Taxonomy" id="3402493"/>
    <lineage>
        <taxon>Eukaryota</taxon>
        <taxon>Metazoa</taxon>
        <taxon>Ecdysozoa</taxon>
        <taxon>Arthropoda</taxon>
        <taxon>Hexapoda</taxon>
        <taxon>Insecta</taxon>
        <taxon>Pterygota</taxon>
        <taxon>Neoptera</taxon>
        <taxon>Endopterygota</taxon>
        <taxon>Coleoptera</taxon>
        <taxon>Polyphaga</taxon>
        <taxon>Cucujiformia</taxon>
        <taxon>Chrysomeloidea</taxon>
        <taxon>Chrysomelidae</taxon>
        <taxon>Galerucinae</taxon>
        <taxon>Alticini</taxon>
        <taxon>Psylliodes</taxon>
    </lineage>
</organism>
<dbReference type="Proteomes" id="UP001153636">
    <property type="component" value="Chromosome 9"/>
</dbReference>
<evidence type="ECO:0000313" key="2">
    <source>
        <dbReference type="EMBL" id="CAH1114986.1"/>
    </source>
</evidence>